<protein>
    <submittedName>
        <fullName evidence="1">Uncharacterized protein</fullName>
    </submittedName>
</protein>
<accession>A0A6C0IP61</accession>
<evidence type="ECO:0000313" key="1">
    <source>
        <dbReference type="EMBL" id="QHT94782.1"/>
    </source>
</evidence>
<organism evidence="1">
    <name type="scientific">viral metagenome</name>
    <dbReference type="NCBI Taxonomy" id="1070528"/>
    <lineage>
        <taxon>unclassified sequences</taxon>
        <taxon>metagenomes</taxon>
        <taxon>organismal metagenomes</taxon>
    </lineage>
</organism>
<dbReference type="EMBL" id="MN740231">
    <property type="protein sequence ID" value="QHT94782.1"/>
    <property type="molecule type" value="Genomic_DNA"/>
</dbReference>
<name>A0A6C0IP61_9ZZZZ</name>
<dbReference type="AlphaFoldDB" id="A0A6C0IP61"/>
<proteinExistence type="predicted"/>
<reference evidence="1" key="1">
    <citation type="journal article" date="2020" name="Nature">
        <title>Giant virus diversity and host interactions through global metagenomics.</title>
        <authorList>
            <person name="Schulz F."/>
            <person name="Roux S."/>
            <person name="Paez-Espino D."/>
            <person name="Jungbluth S."/>
            <person name="Walsh D.A."/>
            <person name="Denef V.J."/>
            <person name="McMahon K.D."/>
            <person name="Konstantinidis K.T."/>
            <person name="Eloe-Fadrosh E.A."/>
            <person name="Kyrpides N.C."/>
            <person name="Woyke T."/>
        </authorList>
    </citation>
    <scope>NUCLEOTIDE SEQUENCE</scope>
    <source>
        <strain evidence="1">GVMAG-M-3300024261-26</strain>
    </source>
</reference>
<sequence length="258" mass="30616">MIESIIKETPEKVEAYEAITKYPLPERIVTYRYKQNQPRSPTNFNDLVTLNLHELIPNILLGKHVGKTDEEIETWIKATDMYGKLVMTEFQDKCAEHLRLFHMIREEDARRTRFVPEKVALLPIDIQLVILEYLPCDTRLLLLETKYPDTKKNMQKWKVDGLKKFYRTTVHDSVKTIREDYARTCLTIHDFKLSITKKGDYINEIFKVIDMYKNAVPRNIEKYHSYKKQAMKLFMSIVHINHVINKPKKKTPQNKEST</sequence>